<comment type="caution">
    <text evidence="5">The sequence shown here is derived from an EMBL/GenBank/DDBJ whole genome shotgun (WGS) entry which is preliminary data.</text>
</comment>
<evidence type="ECO:0000313" key="6">
    <source>
        <dbReference type="Proteomes" id="UP001055111"/>
    </source>
</evidence>
<keyword evidence="3" id="KW-0456">Lyase</keyword>
<evidence type="ECO:0000313" key="5">
    <source>
        <dbReference type="EMBL" id="GJH31018.1"/>
    </source>
</evidence>
<reference evidence="5" key="1">
    <citation type="submission" date="2022-09" db="EMBL/GenBank/DDBJ databases">
        <title>Isolation and characterization of 3-chlorobenzoate degrading bacteria from soils in Shizuoka.</title>
        <authorList>
            <person name="Ifat A."/>
            <person name="Ogawa N."/>
            <person name="Kimbara K."/>
            <person name="Moriuchi R."/>
            <person name="Dohra H."/>
            <person name="Shintani M."/>
        </authorList>
    </citation>
    <scope>NUCLEOTIDE SEQUENCE</scope>
    <source>
        <strain evidence="5">19CS4-2</strain>
    </source>
</reference>
<dbReference type="PANTHER" id="PTHR30502">
    <property type="entry name" value="2-KETO-3-DEOXY-L-RHAMNONATE ALDOLASE"/>
    <property type="match status" value="1"/>
</dbReference>
<evidence type="ECO:0000256" key="3">
    <source>
        <dbReference type="ARBA" id="ARBA00023239"/>
    </source>
</evidence>
<organism evidence="5 6">
    <name type="scientific">Caballeronia novacaledonica</name>
    <dbReference type="NCBI Taxonomy" id="1544861"/>
    <lineage>
        <taxon>Bacteria</taxon>
        <taxon>Pseudomonadati</taxon>
        <taxon>Pseudomonadota</taxon>
        <taxon>Betaproteobacteria</taxon>
        <taxon>Burkholderiales</taxon>
        <taxon>Burkholderiaceae</taxon>
        <taxon>Caballeronia</taxon>
    </lineage>
</organism>
<gene>
    <name evidence="5" type="ORF">CBA19CS42_40900</name>
</gene>
<protein>
    <submittedName>
        <fullName evidence="5">Aldolase</fullName>
    </submittedName>
</protein>
<dbReference type="InterPro" id="IPR015813">
    <property type="entry name" value="Pyrv/PenolPyrv_kinase-like_dom"/>
</dbReference>
<dbReference type="PANTHER" id="PTHR30502:SF0">
    <property type="entry name" value="PHOSPHOENOLPYRUVATE CARBOXYLASE FAMILY PROTEIN"/>
    <property type="match status" value="1"/>
</dbReference>
<evidence type="ECO:0000259" key="4">
    <source>
        <dbReference type="Pfam" id="PF03328"/>
    </source>
</evidence>
<comment type="similarity">
    <text evidence="1">Belongs to the HpcH/HpaI aldolase family.</text>
</comment>
<dbReference type="SUPFAM" id="SSF51621">
    <property type="entry name" value="Phosphoenolpyruvate/pyruvate domain"/>
    <property type="match status" value="1"/>
</dbReference>
<dbReference type="GO" id="GO:0016832">
    <property type="term" value="F:aldehyde-lyase activity"/>
    <property type="evidence" value="ECO:0007669"/>
    <property type="project" value="TreeGrafter"/>
</dbReference>
<dbReference type="AlphaFoldDB" id="A0AA37MKK5"/>
<evidence type="ECO:0000256" key="1">
    <source>
        <dbReference type="ARBA" id="ARBA00005568"/>
    </source>
</evidence>
<dbReference type="GO" id="GO:0005737">
    <property type="term" value="C:cytoplasm"/>
    <property type="evidence" value="ECO:0007669"/>
    <property type="project" value="TreeGrafter"/>
</dbReference>
<dbReference type="EMBL" id="BPUS01000059">
    <property type="protein sequence ID" value="GJH31018.1"/>
    <property type="molecule type" value="Genomic_DNA"/>
</dbReference>
<dbReference type="InterPro" id="IPR040442">
    <property type="entry name" value="Pyrv_kinase-like_dom_sf"/>
</dbReference>
<sequence>MEKSAKELVRNEVKEKLGRNELVLSMAVRLVRTVEIASIASATGFDSLYIDLEHNSFSIDTAGQICMAALAVGVTPFVRVLSHQQIPRVLDGGALGVIAPHIESAADAMQIVSAAKFPPLGNRSIAGNLPHFGFRTLPAADVVTALNDATMVVVMIESGEALKAVEEIASVDGVDILFIGTSDLCASLGVPGQLDHDLVLDAYQRCAEACSKHGKHLGIGGLSAHPKLTAQLIQLGARYVSTGTDLSFLLSAATAKVKQMQEL</sequence>
<dbReference type="Pfam" id="PF03328">
    <property type="entry name" value="HpcH_HpaI"/>
    <property type="match status" value="1"/>
</dbReference>
<accession>A0AA37MKK5</accession>
<dbReference type="RefSeq" id="WP_238218512.1">
    <property type="nucleotide sequence ID" value="NZ_BPUS01000059.1"/>
</dbReference>
<proteinExistence type="inferred from homology"/>
<dbReference type="InterPro" id="IPR050251">
    <property type="entry name" value="HpcH-HpaI_aldolase"/>
</dbReference>
<dbReference type="Gene3D" id="3.20.20.60">
    <property type="entry name" value="Phosphoenolpyruvate-binding domains"/>
    <property type="match status" value="1"/>
</dbReference>
<dbReference type="InterPro" id="IPR005000">
    <property type="entry name" value="Aldolase/citrate-lyase_domain"/>
</dbReference>
<evidence type="ECO:0000256" key="2">
    <source>
        <dbReference type="ARBA" id="ARBA00022723"/>
    </source>
</evidence>
<dbReference type="Proteomes" id="UP001055111">
    <property type="component" value="Unassembled WGS sequence"/>
</dbReference>
<feature type="domain" description="HpcH/HpaI aldolase/citrate lyase" evidence="4">
    <location>
        <begin position="35"/>
        <end position="250"/>
    </location>
</feature>
<name>A0AA37MKK5_9BURK</name>
<keyword evidence="2" id="KW-0479">Metal-binding</keyword>
<dbReference type="GO" id="GO:0046872">
    <property type="term" value="F:metal ion binding"/>
    <property type="evidence" value="ECO:0007669"/>
    <property type="project" value="UniProtKB-KW"/>
</dbReference>